<evidence type="ECO:0000259" key="9">
    <source>
        <dbReference type="PROSITE" id="PS50111"/>
    </source>
</evidence>
<dbReference type="InterPro" id="IPR003660">
    <property type="entry name" value="HAMP_dom"/>
</dbReference>
<dbReference type="InterPro" id="IPR024478">
    <property type="entry name" value="HlyB_4HB_MCP"/>
</dbReference>
<comment type="similarity">
    <text evidence="5">Belongs to the methyl-accepting chemotaxis (MCP) protein family.</text>
</comment>
<name>A0A494Y9H5_9BACL</name>
<dbReference type="Pfam" id="PF12729">
    <property type="entry name" value="4HB_MCP_1"/>
    <property type="match status" value="1"/>
</dbReference>
<reference evidence="11 12" key="1">
    <citation type="submission" date="2018-10" db="EMBL/GenBank/DDBJ databases">
        <title>Cohnella sp. M2MS4P-1, whole genome shotgun sequence.</title>
        <authorList>
            <person name="Tuo L."/>
        </authorList>
    </citation>
    <scope>NUCLEOTIDE SEQUENCE [LARGE SCALE GENOMIC DNA]</scope>
    <source>
        <strain evidence="11 12">M2MS4P-1</strain>
    </source>
</reference>
<keyword evidence="3 8" id="KW-0472">Membrane</keyword>
<evidence type="ECO:0000313" key="11">
    <source>
        <dbReference type="EMBL" id="RKP56968.1"/>
    </source>
</evidence>
<protein>
    <submittedName>
        <fullName evidence="11">Methyl-accepting chemotaxis protein</fullName>
    </submittedName>
</protein>
<dbReference type="GO" id="GO:0004888">
    <property type="term" value="F:transmembrane signaling receptor activity"/>
    <property type="evidence" value="ECO:0007669"/>
    <property type="project" value="InterPro"/>
</dbReference>
<dbReference type="PRINTS" id="PR00260">
    <property type="entry name" value="CHEMTRNSDUCR"/>
</dbReference>
<dbReference type="Gene3D" id="6.10.340.10">
    <property type="match status" value="1"/>
</dbReference>
<dbReference type="SMART" id="SM00304">
    <property type="entry name" value="HAMP"/>
    <property type="match status" value="1"/>
</dbReference>
<evidence type="ECO:0000256" key="8">
    <source>
        <dbReference type="SAM" id="Phobius"/>
    </source>
</evidence>
<evidence type="ECO:0000256" key="4">
    <source>
        <dbReference type="ARBA" id="ARBA00023224"/>
    </source>
</evidence>
<evidence type="ECO:0000256" key="2">
    <source>
        <dbReference type="ARBA" id="ARBA00022475"/>
    </source>
</evidence>
<keyword evidence="7" id="KW-0175">Coiled coil</keyword>
<evidence type="ECO:0000259" key="10">
    <source>
        <dbReference type="PROSITE" id="PS50885"/>
    </source>
</evidence>
<evidence type="ECO:0000256" key="1">
    <source>
        <dbReference type="ARBA" id="ARBA00004236"/>
    </source>
</evidence>
<evidence type="ECO:0000256" key="3">
    <source>
        <dbReference type="ARBA" id="ARBA00023136"/>
    </source>
</evidence>
<dbReference type="Gene3D" id="1.10.287.950">
    <property type="entry name" value="Methyl-accepting chemotaxis protein"/>
    <property type="match status" value="1"/>
</dbReference>
<dbReference type="InterPro" id="IPR004090">
    <property type="entry name" value="Chemotax_Me-accpt_rcpt"/>
</dbReference>
<keyword evidence="12" id="KW-1185">Reference proteome</keyword>
<evidence type="ECO:0000313" key="12">
    <source>
        <dbReference type="Proteomes" id="UP000282076"/>
    </source>
</evidence>
<dbReference type="GO" id="GO:0007165">
    <property type="term" value="P:signal transduction"/>
    <property type="evidence" value="ECO:0007669"/>
    <property type="project" value="UniProtKB-KW"/>
</dbReference>
<keyword evidence="8" id="KW-1133">Transmembrane helix</keyword>
<comment type="subcellular location">
    <subcellularLocation>
        <location evidence="1">Cell membrane</location>
    </subcellularLocation>
</comment>
<dbReference type="CDD" id="cd06225">
    <property type="entry name" value="HAMP"/>
    <property type="match status" value="1"/>
</dbReference>
<keyword evidence="4 6" id="KW-0807">Transducer</keyword>
<proteinExistence type="inferred from homology"/>
<keyword evidence="8" id="KW-0812">Transmembrane</keyword>
<dbReference type="SUPFAM" id="SSF58104">
    <property type="entry name" value="Methyl-accepting chemotaxis protein (MCP) signaling domain"/>
    <property type="match status" value="1"/>
</dbReference>
<feature type="coiled-coil region" evidence="7">
    <location>
        <begin position="349"/>
        <end position="383"/>
    </location>
</feature>
<sequence length="564" mass="61271">MMRSVRTKLLGSFAIVLVFVVVLGYNGLTQIKKTTNFTKVVTTDWMFGIETINKANVNIEQYLSNYYQTLVTQDPAQKKQLEQTRSQIVVSIDENIRAYGRTLHDNEDINNFKILTDAWDKFNQTFTTDASKKATKEEIAQSTLDAQKLVPELQKAVQSIIDYNHAGAVDSQHESENIYSQTSRFLIFLGIGIFVIVGALAAALILNLTRPLNATTAMMNRISSGDLTAEPLTIKRKDEFGVMMDSVNRTLAHLKLSVNQMQDASTQVASASAQLYASSDQNAEAAKHVSESISQVAIGSEDQANTAMECGRVIDEMAEGVQRIAETTGEVSELSQMTANRANDGSDKIVEVSDRMQRLYESVEEANATIRKLEQQSSQISDISELIGDISARTNLLALNAAIEAARAGEHGKGFAVVAGEVRKLATQSTESSQGIIELIATIQQDTSKAAATMMSSLADVKEGVIATQHAEEAFKEIVDSTREVSGRVQEAAAAAEQLAASSEEVAASIANMGNIARQTAGMTQQVAASTEEQLASSEEMTRSSQLLSGIAKDMQEIVRKFKI</sequence>
<accession>A0A494Y9H5</accession>
<evidence type="ECO:0000256" key="5">
    <source>
        <dbReference type="ARBA" id="ARBA00029447"/>
    </source>
</evidence>
<dbReference type="Pfam" id="PF00672">
    <property type="entry name" value="HAMP"/>
    <property type="match status" value="1"/>
</dbReference>
<dbReference type="GO" id="GO:0005886">
    <property type="term" value="C:plasma membrane"/>
    <property type="evidence" value="ECO:0007669"/>
    <property type="project" value="UniProtKB-SubCell"/>
</dbReference>
<keyword evidence="2" id="KW-1003">Cell membrane</keyword>
<dbReference type="EMBL" id="RBZM01000002">
    <property type="protein sequence ID" value="RKP56968.1"/>
    <property type="molecule type" value="Genomic_DNA"/>
</dbReference>
<dbReference type="PANTHER" id="PTHR32089">
    <property type="entry name" value="METHYL-ACCEPTING CHEMOTAXIS PROTEIN MCPB"/>
    <property type="match status" value="1"/>
</dbReference>
<evidence type="ECO:0000256" key="6">
    <source>
        <dbReference type="PROSITE-ProRule" id="PRU00284"/>
    </source>
</evidence>
<dbReference type="AlphaFoldDB" id="A0A494Y9H5"/>
<dbReference type="Pfam" id="PF00015">
    <property type="entry name" value="MCPsignal"/>
    <property type="match status" value="1"/>
</dbReference>
<feature type="domain" description="HAMP" evidence="10">
    <location>
        <begin position="206"/>
        <end position="259"/>
    </location>
</feature>
<dbReference type="SMART" id="SM00283">
    <property type="entry name" value="MA"/>
    <property type="match status" value="1"/>
</dbReference>
<dbReference type="PROSITE" id="PS50885">
    <property type="entry name" value="HAMP"/>
    <property type="match status" value="1"/>
</dbReference>
<feature type="domain" description="Methyl-accepting transducer" evidence="9">
    <location>
        <begin position="278"/>
        <end position="514"/>
    </location>
</feature>
<evidence type="ECO:0000256" key="7">
    <source>
        <dbReference type="SAM" id="Coils"/>
    </source>
</evidence>
<comment type="caution">
    <text evidence="11">The sequence shown here is derived from an EMBL/GenBank/DDBJ whole genome shotgun (WGS) entry which is preliminary data.</text>
</comment>
<dbReference type="PROSITE" id="PS50111">
    <property type="entry name" value="CHEMOTAXIS_TRANSDUC_2"/>
    <property type="match status" value="1"/>
</dbReference>
<dbReference type="PANTHER" id="PTHR32089:SF112">
    <property type="entry name" value="LYSOZYME-LIKE PROTEIN-RELATED"/>
    <property type="match status" value="1"/>
</dbReference>
<dbReference type="GO" id="GO:0006935">
    <property type="term" value="P:chemotaxis"/>
    <property type="evidence" value="ECO:0007669"/>
    <property type="project" value="InterPro"/>
</dbReference>
<dbReference type="InterPro" id="IPR004089">
    <property type="entry name" value="MCPsignal_dom"/>
</dbReference>
<organism evidence="11 12">
    <name type="scientific">Cohnella endophytica</name>
    <dbReference type="NCBI Taxonomy" id="2419778"/>
    <lineage>
        <taxon>Bacteria</taxon>
        <taxon>Bacillati</taxon>
        <taxon>Bacillota</taxon>
        <taxon>Bacilli</taxon>
        <taxon>Bacillales</taxon>
        <taxon>Paenibacillaceae</taxon>
        <taxon>Cohnella</taxon>
    </lineage>
</organism>
<gene>
    <name evidence="11" type="ORF">D7Z26_02975</name>
</gene>
<feature type="transmembrane region" description="Helical" evidence="8">
    <location>
        <begin position="185"/>
        <end position="209"/>
    </location>
</feature>
<dbReference type="CDD" id="cd11386">
    <property type="entry name" value="MCP_signal"/>
    <property type="match status" value="1"/>
</dbReference>
<dbReference type="Proteomes" id="UP000282076">
    <property type="component" value="Unassembled WGS sequence"/>
</dbReference>